<dbReference type="SUPFAM" id="SSF53474">
    <property type="entry name" value="alpha/beta-Hydrolases"/>
    <property type="match status" value="1"/>
</dbReference>
<keyword evidence="3" id="KW-0378">Hydrolase</keyword>
<accession>A0ABY7UBK0</accession>
<name>A0ABY7UBK0_9CORY</name>
<evidence type="ECO:0000256" key="3">
    <source>
        <dbReference type="ARBA" id="ARBA00022801"/>
    </source>
</evidence>
<dbReference type="EMBL" id="CP063189">
    <property type="protein sequence ID" value="WCZ33237.1"/>
    <property type="molecule type" value="Genomic_DNA"/>
</dbReference>
<feature type="signal peptide" evidence="5">
    <location>
        <begin position="1"/>
        <end position="32"/>
    </location>
</feature>
<evidence type="ECO:0000256" key="1">
    <source>
        <dbReference type="ARBA" id="ARBA00007534"/>
    </source>
</evidence>
<reference evidence="6 7" key="1">
    <citation type="submission" date="2020-10" db="EMBL/GenBank/DDBJ databases">
        <title>Complete genome sequence of Corynebacterium massiliense DSM 45435, type strain of Corynebacterium massiliense.</title>
        <authorList>
            <person name="Busche T."/>
            <person name="Kalinowski J."/>
            <person name="Ruckert C."/>
        </authorList>
    </citation>
    <scope>NUCLEOTIDE SEQUENCE [LARGE SCALE GENOMIC DNA]</scope>
    <source>
        <strain evidence="6 7">DSM 45435</strain>
    </source>
</reference>
<organism evidence="6 7">
    <name type="scientific">Corynebacterium massiliense DSM 45435</name>
    <dbReference type="NCBI Taxonomy" id="1121364"/>
    <lineage>
        <taxon>Bacteria</taxon>
        <taxon>Bacillati</taxon>
        <taxon>Actinomycetota</taxon>
        <taxon>Actinomycetes</taxon>
        <taxon>Mycobacteriales</taxon>
        <taxon>Corynebacteriaceae</taxon>
        <taxon>Corynebacterium</taxon>
    </lineage>
</organism>
<dbReference type="SMART" id="SM01110">
    <property type="entry name" value="Cutinase"/>
    <property type="match status" value="1"/>
</dbReference>
<keyword evidence="5" id="KW-0732">Signal</keyword>
<dbReference type="InterPro" id="IPR000675">
    <property type="entry name" value="Cutinase/axe"/>
</dbReference>
<feature type="chain" id="PRO_5046526611" evidence="5">
    <location>
        <begin position="33"/>
        <end position="294"/>
    </location>
</feature>
<gene>
    <name evidence="6" type="ORF">CMASS_09125</name>
</gene>
<dbReference type="PANTHER" id="PTHR33630">
    <property type="entry name" value="CUTINASE RV1984C-RELATED-RELATED"/>
    <property type="match status" value="1"/>
</dbReference>
<protein>
    <submittedName>
        <fullName evidence="6">Cutinase</fullName>
    </submittedName>
</protein>
<evidence type="ECO:0000256" key="2">
    <source>
        <dbReference type="ARBA" id="ARBA00022487"/>
    </source>
</evidence>
<keyword evidence="7" id="KW-1185">Reference proteome</keyword>
<comment type="similarity">
    <text evidence="1">Belongs to the cutinase family.</text>
</comment>
<sequence length="294" mass="31270">MSSKMSRCNLKLLALSMAGVAALGLAAPTASASVSGAIVGDLHDIPDCTPVVALVVPGALNSLAAIPESIPHGLQTRKVTAKLEQRGVATRTLSYNATPWFMQSYERSQREGYHGGLSFLKQAARKCPDSDFALAGYSEGADIAGRIAEDVFDGRGPIQAKRLKPVSLLSDPHNGGTKIIGGASQSATGILGRRKYGSGADKVLNICDSEDWICNRDVLSKDATTKDATEPGRKFDPLRPMSAEVIQATENLPQFVENLPSFMQGDVSHVTYYPWVVDAMVDHIAAESPETSRG</sequence>
<dbReference type="InterPro" id="IPR029058">
    <property type="entry name" value="AB_hydrolase_fold"/>
</dbReference>
<dbReference type="RefSeq" id="WP_156831786.1">
    <property type="nucleotide sequence ID" value="NZ_ATVG01000005.1"/>
</dbReference>
<proteinExistence type="inferred from homology"/>
<evidence type="ECO:0000313" key="7">
    <source>
        <dbReference type="Proteomes" id="UP001220064"/>
    </source>
</evidence>
<evidence type="ECO:0000256" key="5">
    <source>
        <dbReference type="SAM" id="SignalP"/>
    </source>
</evidence>
<evidence type="ECO:0000256" key="4">
    <source>
        <dbReference type="ARBA" id="ARBA00023157"/>
    </source>
</evidence>
<keyword evidence="4" id="KW-1015">Disulfide bond</keyword>
<dbReference type="Gene3D" id="3.40.50.1820">
    <property type="entry name" value="alpha/beta hydrolase"/>
    <property type="match status" value="1"/>
</dbReference>
<dbReference type="Pfam" id="PF01083">
    <property type="entry name" value="Cutinase"/>
    <property type="match status" value="1"/>
</dbReference>
<keyword evidence="2" id="KW-0719">Serine esterase</keyword>
<dbReference type="PANTHER" id="PTHR33630:SF9">
    <property type="entry name" value="CUTINASE 4"/>
    <property type="match status" value="1"/>
</dbReference>
<dbReference type="Proteomes" id="UP001220064">
    <property type="component" value="Chromosome"/>
</dbReference>
<evidence type="ECO:0000313" key="6">
    <source>
        <dbReference type="EMBL" id="WCZ33237.1"/>
    </source>
</evidence>